<evidence type="ECO:0000313" key="3">
    <source>
        <dbReference type="Proteomes" id="UP001190700"/>
    </source>
</evidence>
<gene>
    <name evidence="2" type="ORF">CYMTET_23353</name>
</gene>
<organism evidence="2 3">
    <name type="scientific">Cymbomonas tetramitiformis</name>
    <dbReference type="NCBI Taxonomy" id="36881"/>
    <lineage>
        <taxon>Eukaryota</taxon>
        <taxon>Viridiplantae</taxon>
        <taxon>Chlorophyta</taxon>
        <taxon>Pyramimonadophyceae</taxon>
        <taxon>Pyramimonadales</taxon>
        <taxon>Pyramimonadaceae</taxon>
        <taxon>Cymbomonas</taxon>
    </lineage>
</organism>
<evidence type="ECO:0000313" key="2">
    <source>
        <dbReference type="EMBL" id="KAK3268127.1"/>
    </source>
</evidence>
<comment type="caution">
    <text evidence="2">The sequence shown here is derived from an EMBL/GenBank/DDBJ whole genome shotgun (WGS) entry which is preliminary data.</text>
</comment>
<reference evidence="2 3" key="1">
    <citation type="journal article" date="2015" name="Genome Biol. Evol.">
        <title>Comparative Genomics of a Bacterivorous Green Alga Reveals Evolutionary Causalities and Consequences of Phago-Mixotrophic Mode of Nutrition.</title>
        <authorList>
            <person name="Burns J.A."/>
            <person name="Paasch A."/>
            <person name="Narechania A."/>
            <person name="Kim E."/>
        </authorList>
    </citation>
    <scope>NUCLEOTIDE SEQUENCE [LARGE SCALE GENOMIC DNA]</scope>
    <source>
        <strain evidence="2 3">PLY_AMNH</strain>
    </source>
</reference>
<feature type="domain" description="Complex 1 LYR protein" evidence="1">
    <location>
        <begin position="6"/>
        <end position="48"/>
    </location>
</feature>
<name>A0AAE0L167_9CHLO</name>
<dbReference type="EMBL" id="LGRX02012009">
    <property type="protein sequence ID" value="KAK3268127.1"/>
    <property type="molecule type" value="Genomic_DNA"/>
</dbReference>
<sequence>MARSVVLSSYRELLRLIRRLPQSQQAPSLHEARSTIRLNLNEQDESKVMDMHKILVGKISFIRMSTRRRINENRGSGIFVLRDGELVEGRAVRDKRVADGKMDMNEAWETHHKLLDRQYFGNPPPKNHRPLF</sequence>
<dbReference type="InterPro" id="IPR008011">
    <property type="entry name" value="Complex1_LYR_dom"/>
</dbReference>
<evidence type="ECO:0000259" key="1">
    <source>
        <dbReference type="Pfam" id="PF05347"/>
    </source>
</evidence>
<proteinExistence type="predicted"/>
<accession>A0AAE0L167</accession>
<keyword evidence="3" id="KW-1185">Reference proteome</keyword>
<dbReference type="Proteomes" id="UP001190700">
    <property type="component" value="Unassembled WGS sequence"/>
</dbReference>
<dbReference type="Pfam" id="PF05347">
    <property type="entry name" value="Complex1_LYR"/>
    <property type="match status" value="1"/>
</dbReference>
<dbReference type="AlphaFoldDB" id="A0AAE0L167"/>
<protein>
    <recommendedName>
        <fullName evidence="1">Complex 1 LYR protein domain-containing protein</fullName>
    </recommendedName>
</protein>